<dbReference type="Proteomes" id="UP001153076">
    <property type="component" value="Unassembled WGS sequence"/>
</dbReference>
<comment type="caution">
    <text evidence="2">The sequence shown here is derived from an EMBL/GenBank/DDBJ whole genome shotgun (WGS) entry which is preliminary data.</text>
</comment>
<dbReference type="CDD" id="cd00377">
    <property type="entry name" value="ICL_PEPM"/>
    <property type="match status" value="3"/>
</dbReference>
<dbReference type="AlphaFoldDB" id="A0A9Q1KVN5"/>
<sequence>MSSILTSVAKHASKATKGIRSMSSRPGQTTIHKLIEEQGTVLLPGVHDALAACVVQRTGFKAGFISGFGVSASHLGKPDFGLLTTAEMTEVARRICTATPGVAYIVDADTGGGGPLNVQRVVKDLIKAGASGIFLEDQLWPKKCGHMAGKQVVPAEEHAAKIAAARDAIGDADLFLVARTDARSVNGLKDAIARANLYYEAGADGLFVESPFNDEELKTIGREVKGLKIANMIEGGKTPLHTPAEFREMGFSLVKHPLTSVFTTARALLDIMNILKNKGSTREDLAKLATFPQFSDLMNLESWYELEARLSSFQAEAKEAVSSISSLPSFLKMLSSVAKAASKVPRWAGLRLMSTRAGSTTIHKLIEEHGTVLLPGVHDALAACVVQKVGFQAGFVSGFGVSASHLGKPDFGLLTTAEMTEVARRICSASPKVAYIVDADTGGGGPLNVQRVVKDLIKAGASGIFLEDQLWPKKCGHMSGKQVVPAEEHAAKIAAARDAIGDADLFLVARTDARSVNGLNDAIARANLYYEAGADGLFVESPTNDEELKQIGREVKGFKIANMIEGGKTPLHTPAEFREMGFSLVKHPLTSAFATARALLEIMSILKHKGSTREDLDKLATFPQFSELMDLQSWYELESRLSTFTPEAKESVANMTAEMTEVARRICSAPPKVAYIVDADIGGGGPLTVQRVVKDLIKAGASGIFLEDQLWPKKCGHMSGKQVVPAEEHAAKIAAARDAIGDADLFLVARTDARSVNGLNDAIAGADGLFVESPTNDEELKQIGREVKGFKIANMTDGGKTPLHTPAEFREMGFSLVKHPLTSAFTTARALLEIMSILKHKGSTREDLDKLATFPQFSELKDLQSWYELESRLNSFTPEAKESAANMRGQ</sequence>
<reference evidence="2" key="1">
    <citation type="submission" date="2022-04" db="EMBL/GenBank/DDBJ databases">
        <title>Carnegiea gigantea Genome sequencing and assembly v2.</title>
        <authorList>
            <person name="Copetti D."/>
            <person name="Sanderson M.J."/>
            <person name="Burquez A."/>
            <person name="Wojciechowski M.F."/>
        </authorList>
    </citation>
    <scope>NUCLEOTIDE SEQUENCE</scope>
    <source>
        <strain evidence="2">SGP5-SGP5p</strain>
        <tissue evidence="2">Aerial part</tissue>
    </source>
</reference>
<gene>
    <name evidence="2" type="ORF">Cgig2_004824</name>
</gene>
<name>A0A9Q1KVN5_9CARY</name>
<keyword evidence="3" id="KW-1185">Reference proteome</keyword>
<dbReference type="InterPro" id="IPR039556">
    <property type="entry name" value="ICL/PEPM"/>
</dbReference>
<dbReference type="PANTHER" id="PTHR42905:SF5">
    <property type="entry name" value="CARBOXYVINYL-CARBOXYPHOSPHONATE PHOSPHORYLMUTASE, CHLOROPLASTIC"/>
    <property type="match status" value="1"/>
</dbReference>
<dbReference type="Gene3D" id="3.20.20.60">
    <property type="entry name" value="Phosphoenolpyruvate-binding domains"/>
    <property type="match status" value="3"/>
</dbReference>
<organism evidence="2 3">
    <name type="scientific">Carnegiea gigantea</name>
    <dbReference type="NCBI Taxonomy" id="171969"/>
    <lineage>
        <taxon>Eukaryota</taxon>
        <taxon>Viridiplantae</taxon>
        <taxon>Streptophyta</taxon>
        <taxon>Embryophyta</taxon>
        <taxon>Tracheophyta</taxon>
        <taxon>Spermatophyta</taxon>
        <taxon>Magnoliopsida</taxon>
        <taxon>eudicotyledons</taxon>
        <taxon>Gunneridae</taxon>
        <taxon>Pentapetalae</taxon>
        <taxon>Caryophyllales</taxon>
        <taxon>Cactineae</taxon>
        <taxon>Cactaceae</taxon>
        <taxon>Cactoideae</taxon>
        <taxon>Echinocereeae</taxon>
        <taxon>Carnegiea</taxon>
    </lineage>
</organism>
<dbReference type="PROSITE" id="PS00161">
    <property type="entry name" value="ISOCITRATE_LYASE"/>
    <property type="match status" value="3"/>
</dbReference>
<dbReference type="PANTHER" id="PTHR42905">
    <property type="entry name" value="PHOSPHOENOLPYRUVATE CARBOXYLASE"/>
    <property type="match status" value="1"/>
</dbReference>
<dbReference type="InterPro" id="IPR040442">
    <property type="entry name" value="Pyrv_kinase-like_dom_sf"/>
</dbReference>
<dbReference type="FunFam" id="3.20.20.60:FF:000009">
    <property type="entry name" value="2-methylisocitrate lyase"/>
    <property type="match status" value="2"/>
</dbReference>
<accession>A0A9Q1KVN5</accession>
<evidence type="ECO:0000313" key="3">
    <source>
        <dbReference type="Proteomes" id="UP001153076"/>
    </source>
</evidence>
<protein>
    <submittedName>
        <fullName evidence="2">Uncharacterized protein</fullName>
    </submittedName>
</protein>
<dbReference type="Pfam" id="PF13714">
    <property type="entry name" value="PEP_mutase"/>
    <property type="match status" value="3"/>
</dbReference>
<dbReference type="InterPro" id="IPR015813">
    <property type="entry name" value="Pyrv/PenolPyrv_kinase-like_dom"/>
</dbReference>
<dbReference type="InterPro" id="IPR018523">
    <property type="entry name" value="Isocitrate_lyase_ph_CS"/>
</dbReference>
<dbReference type="EMBL" id="JAKOGI010000016">
    <property type="protein sequence ID" value="KAJ8450367.1"/>
    <property type="molecule type" value="Genomic_DNA"/>
</dbReference>
<comment type="similarity">
    <text evidence="1">Belongs to the isocitrate lyase/PEP mutase superfamily.</text>
</comment>
<evidence type="ECO:0000256" key="1">
    <source>
        <dbReference type="ARBA" id="ARBA00061405"/>
    </source>
</evidence>
<dbReference type="OrthoDB" id="429143at2759"/>
<proteinExistence type="inferred from homology"/>
<evidence type="ECO:0000313" key="2">
    <source>
        <dbReference type="EMBL" id="KAJ8450367.1"/>
    </source>
</evidence>
<dbReference type="SUPFAM" id="SSF51621">
    <property type="entry name" value="Phosphoenolpyruvate/pyruvate domain"/>
    <property type="match status" value="3"/>
</dbReference>
<dbReference type="GO" id="GO:0016833">
    <property type="term" value="F:oxo-acid-lyase activity"/>
    <property type="evidence" value="ECO:0007669"/>
    <property type="project" value="UniProtKB-ARBA"/>
</dbReference>